<evidence type="ECO:0000313" key="2">
    <source>
        <dbReference type="Proteomes" id="UP000324222"/>
    </source>
</evidence>
<gene>
    <name evidence="1" type="ORF">E2C01_050497</name>
</gene>
<sequence>MEVRSQVVLTEFQSSENGRITCKISTVPRAACSRAVHDREVAHKRYLSLPSPESHALYISAQNHAKSFFNLPNTPS</sequence>
<reference evidence="1 2" key="1">
    <citation type="submission" date="2019-05" db="EMBL/GenBank/DDBJ databases">
        <title>Another draft genome of Portunus trituberculatus and its Hox gene families provides insights of decapod evolution.</title>
        <authorList>
            <person name="Jeong J.-H."/>
            <person name="Song I."/>
            <person name="Kim S."/>
            <person name="Choi T."/>
            <person name="Kim D."/>
            <person name="Ryu S."/>
            <person name="Kim W."/>
        </authorList>
    </citation>
    <scope>NUCLEOTIDE SEQUENCE [LARGE SCALE GENOMIC DNA]</scope>
    <source>
        <tissue evidence="1">Muscle</tissue>
    </source>
</reference>
<keyword evidence="2" id="KW-1185">Reference proteome</keyword>
<protein>
    <submittedName>
        <fullName evidence="1">Uncharacterized protein</fullName>
    </submittedName>
</protein>
<proteinExistence type="predicted"/>
<dbReference type="AlphaFoldDB" id="A0A5B7GGJ8"/>
<comment type="caution">
    <text evidence="1">The sequence shown here is derived from an EMBL/GenBank/DDBJ whole genome shotgun (WGS) entry which is preliminary data.</text>
</comment>
<dbReference type="EMBL" id="VSRR010014015">
    <property type="protein sequence ID" value="MPC56535.1"/>
    <property type="molecule type" value="Genomic_DNA"/>
</dbReference>
<name>A0A5B7GGJ8_PORTR</name>
<organism evidence="1 2">
    <name type="scientific">Portunus trituberculatus</name>
    <name type="common">Swimming crab</name>
    <name type="synonym">Neptunus trituberculatus</name>
    <dbReference type="NCBI Taxonomy" id="210409"/>
    <lineage>
        <taxon>Eukaryota</taxon>
        <taxon>Metazoa</taxon>
        <taxon>Ecdysozoa</taxon>
        <taxon>Arthropoda</taxon>
        <taxon>Crustacea</taxon>
        <taxon>Multicrustacea</taxon>
        <taxon>Malacostraca</taxon>
        <taxon>Eumalacostraca</taxon>
        <taxon>Eucarida</taxon>
        <taxon>Decapoda</taxon>
        <taxon>Pleocyemata</taxon>
        <taxon>Brachyura</taxon>
        <taxon>Eubrachyura</taxon>
        <taxon>Portunoidea</taxon>
        <taxon>Portunidae</taxon>
        <taxon>Portuninae</taxon>
        <taxon>Portunus</taxon>
    </lineage>
</organism>
<evidence type="ECO:0000313" key="1">
    <source>
        <dbReference type="EMBL" id="MPC56535.1"/>
    </source>
</evidence>
<accession>A0A5B7GGJ8</accession>
<dbReference type="Proteomes" id="UP000324222">
    <property type="component" value="Unassembled WGS sequence"/>
</dbReference>